<dbReference type="Gene3D" id="3.40.50.10400">
    <property type="entry name" value="Hypothetical protein PA1492"/>
    <property type="match status" value="1"/>
</dbReference>
<sequence length="123" mass="13975">MLKVYVAGKISADTPAEMFANIRRGIALTVDIIRLGHAPYPTFTNFLWSLHEEIPNETFYSMDLAWLASADVMVVVPEGHDQSFGVHELEVPLCEELGIPVCMGIEDFKDWLHKYELLHEKKS</sequence>
<evidence type="ECO:0008006" key="2">
    <source>
        <dbReference type="Google" id="ProtNLM"/>
    </source>
</evidence>
<dbReference type="SUPFAM" id="SSF52309">
    <property type="entry name" value="N-(deoxy)ribosyltransferase-like"/>
    <property type="match status" value="1"/>
</dbReference>
<organism evidence="1">
    <name type="scientific">viral metagenome</name>
    <dbReference type="NCBI Taxonomy" id="1070528"/>
    <lineage>
        <taxon>unclassified sequences</taxon>
        <taxon>metagenomes</taxon>
        <taxon>organismal metagenomes</taxon>
    </lineage>
</organism>
<evidence type="ECO:0000313" key="1">
    <source>
        <dbReference type="EMBL" id="QJA58883.1"/>
    </source>
</evidence>
<dbReference type="AlphaFoldDB" id="A0A6M3IN99"/>
<name>A0A6M3IN99_9ZZZZ</name>
<reference evidence="1" key="1">
    <citation type="submission" date="2020-03" db="EMBL/GenBank/DDBJ databases">
        <title>The deep terrestrial virosphere.</title>
        <authorList>
            <person name="Holmfeldt K."/>
            <person name="Nilsson E."/>
            <person name="Simone D."/>
            <person name="Lopez-Fernandez M."/>
            <person name="Wu X."/>
            <person name="de Brujin I."/>
            <person name="Lundin D."/>
            <person name="Andersson A."/>
            <person name="Bertilsson S."/>
            <person name="Dopson M."/>
        </authorList>
    </citation>
    <scope>NUCLEOTIDE SEQUENCE</scope>
    <source>
        <strain evidence="1">MM415B01386</strain>
    </source>
</reference>
<dbReference type="EMBL" id="MT141345">
    <property type="protein sequence ID" value="QJA58883.1"/>
    <property type="molecule type" value="Genomic_DNA"/>
</dbReference>
<proteinExistence type="predicted"/>
<gene>
    <name evidence="1" type="ORF">MM415B01386_0001</name>
</gene>
<accession>A0A6M3IN99</accession>
<protein>
    <recommendedName>
        <fullName evidence="2">Nucleoside deoxyribosyltransferase</fullName>
    </recommendedName>
</protein>